<reference evidence="2 3" key="1">
    <citation type="journal article" date="2014" name="Nat. Genet.">
        <title>Genome and transcriptome of the porcine whipworm Trichuris suis.</title>
        <authorList>
            <person name="Jex A.R."/>
            <person name="Nejsum P."/>
            <person name="Schwarz E.M."/>
            <person name="Hu L."/>
            <person name="Young N.D."/>
            <person name="Hall R.S."/>
            <person name="Korhonen P.K."/>
            <person name="Liao S."/>
            <person name="Thamsborg S."/>
            <person name="Xia J."/>
            <person name="Xu P."/>
            <person name="Wang S."/>
            <person name="Scheerlinck J.P."/>
            <person name="Hofmann A."/>
            <person name="Sternberg P.W."/>
            <person name="Wang J."/>
            <person name="Gasser R.B."/>
        </authorList>
    </citation>
    <scope>NUCLEOTIDE SEQUENCE [LARGE SCALE GENOMIC DNA]</scope>
    <source>
        <strain evidence="2">DCEP-RM93M</strain>
    </source>
</reference>
<evidence type="ECO:0000256" key="1">
    <source>
        <dbReference type="SAM" id="Phobius"/>
    </source>
</evidence>
<feature type="transmembrane region" description="Helical" evidence="1">
    <location>
        <begin position="12"/>
        <end position="35"/>
    </location>
</feature>
<dbReference type="Proteomes" id="UP000030764">
    <property type="component" value="Unassembled WGS sequence"/>
</dbReference>
<dbReference type="EMBL" id="KL363901">
    <property type="protein sequence ID" value="KFD45016.1"/>
    <property type="molecule type" value="Genomic_DNA"/>
</dbReference>
<organism evidence="2 3">
    <name type="scientific">Trichuris suis</name>
    <name type="common">pig whipworm</name>
    <dbReference type="NCBI Taxonomy" id="68888"/>
    <lineage>
        <taxon>Eukaryota</taxon>
        <taxon>Metazoa</taxon>
        <taxon>Ecdysozoa</taxon>
        <taxon>Nematoda</taxon>
        <taxon>Enoplea</taxon>
        <taxon>Dorylaimia</taxon>
        <taxon>Trichinellida</taxon>
        <taxon>Trichuridae</taxon>
        <taxon>Trichuris</taxon>
    </lineage>
</organism>
<gene>
    <name evidence="2" type="ORF">M513_14107</name>
</gene>
<sequence>WTTWTISGQWSAVRVALACEVCAPVICALCLIYAMHTLMTPAICRATRFPRFERPERSPTASFCSQTFRRRTMARRCSLATTTITRRRRRWGWSRRCETFTESVLRLICATALVLYGINLSASPHRRC</sequence>
<name>A0A085LJ70_9BILA</name>
<dbReference type="AlphaFoldDB" id="A0A085LJ70"/>
<keyword evidence="1" id="KW-0472">Membrane</keyword>
<keyword evidence="1" id="KW-0812">Transmembrane</keyword>
<evidence type="ECO:0000313" key="2">
    <source>
        <dbReference type="EMBL" id="KFD45016.1"/>
    </source>
</evidence>
<protein>
    <submittedName>
        <fullName evidence="2">Uncharacterized protein</fullName>
    </submittedName>
</protein>
<feature type="non-terminal residue" evidence="2">
    <location>
        <position position="128"/>
    </location>
</feature>
<accession>A0A085LJ70</accession>
<keyword evidence="1" id="KW-1133">Transmembrane helix</keyword>
<feature type="non-terminal residue" evidence="2">
    <location>
        <position position="1"/>
    </location>
</feature>
<proteinExistence type="predicted"/>
<keyword evidence="3" id="KW-1185">Reference proteome</keyword>
<evidence type="ECO:0000313" key="3">
    <source>
        <dbReference type="Proteomes" id="UP000030764"/>
    </source>
</evidence>